<dbReference type="Proteomes" id="UP001489719">
    <property type="component" value="Unassembled WGS sequence"/>
</dbReference>
<name>A0ACC3TS72_9ASCO</name>
<accession>A0ACC3TS72</accession>
<protein>
    <submittedName>
        <fullName evidence="1">Uncharacterized protein</fullName>
    </submittedName>
</protein>
<comment type="caution">
    <text evidence="1">The sequence shown here is derived from an EMBL/GenBank/DDBJ whole genome shotgun (WGS) entry which is preliminary data.</text>
</comment>
<evidence type="ECO:0000313" key="1">
    <source>
        <dbReference type="EMBL" id="KAK9323998.1"/>
    </source>
</evidence>
<organism evidence="1 2">
    <name type="scientific">Lipomyces orientalis</name>
    <dbReference type="NCBI Taxonomy" id="1233043"/>
    <lineage>
        <taxon>Eukaryota</taxon>
        <taxon>Fungi</taxon>
        <taxon>Dikarya</taxon>
        <taxon>Ascomycota</taxon>
        <taxon>Saccharomycotina</taxon>
        <taxon>Lipomycetes</taxon>
        <taxon>Lipomycetales</taxon>
        <taxon>Lipomycetaceae</taxon>
        <taxon>Lipomyces</taxon>
    </lineage>
</organism>
<proteinExistence type="predicted"/>
<keyword evidence="2" id="KW-1185">Reference proteome</keyword>
<evidence type="ECO:0000313" key="2">
    <source>
        <dbReference type="Proteomes" id="UP001489719"/>
    </source>
</evidence>
<sequence length="591" mass="63841">MEPWDTFASPSSPEPASSAWSLGDVIPDWSDATLSPVQSSSGNGSVARSVQSSATRSQPTAVEDNENDPWATAVSPPSADAFTQVVLPEPKILPQVEGADMPLTSSESKPDQVPVNDDAEIVHSSTVADAPEQHATELEGLPEREPEGLPERVFQEIKTSLRAEDNIGKDTLDSDFSMDQKSNLDKQGNKMEEEDIKVQHREREALQQQSDKTETAETPSHEHNDISEPRSRREANDNNSNVNGDMAEKANGKTDASSPILIDPAGKSQDEMPESIGTTNPGPQEWEASQPYIVTPAAEIGVPMSSFAESAGFGANYDDLTFSNPFAQEPEKAPPSINELLPDIFPLPTVIDNERDSIANYFSDSQVAPPPLLSFGKARKLNAMFTRPTRQFFTPTPRISIPSQPSSPASSVNTSTSQPGDGIRVKWKHTEIQSRVQNVVEVWKNKRKDIGGMFDWDNADALGPASPTNAFVMDSMATGSVMDRGPPSPRLKRMFSSGTTSAGAEAPISFNWQDDVVGDGGGTGVWGGPASSRSPVEAQPTQPQPVFSQTASIPTLQPVAVRQTLTSQSATITQEDDNVDDWGRYEEDIIQ</sequence>
<gene>
    <name evidence="1" type="ORF">V1517DRAFT_82536</name>
</gene>
<reference evidence="2" key="1">
    <citation type="journal article" date="2024" name="Front. Bioeng. Biotechnol.">
        <title>Genome-scale model development and genomic sequencing of the oleaginous clade Lipomyces.</title>
        <authorList>
            <person name="Czajka J.J."/>
            <person name="Han Y."/>
            <person name="Kim J."/>
            <person name="Mondo S.J."/>
            <person name="Hofstad B.A."/>
            <person name="Robles A."/>
            <person name="Haridas S."/>
            <person name="Riley R."/>
            <person name="LaButti K."/>
            <person name="Pangilinan J."/>
            <person name="Andreopoulos W."/>
            <person name="Lipzen A."/>
            <person name="Yan J."/>
            <person name="Wang M."/>
            <person name="Ng V."/>
            <person name="Grigoriev I.V."/>
            <person name="Spatafora J.W."/>
            <person name="Magnuson J.K."/>
            <person name="Baker S.E."/>
            <person name="Pomraning K.R."/>
        </authorList>
    </citation>
    <scope>NUCLEOTIDE SEQUENCE [LARGE SCALE GENOMIC DNA]</scope>
    <source>
        <strain evidence="2">CBS 10300</strain>
    </source>
</reference>
<dbReference type="EMBL" id="MU970055">
    <property type="protein sequence ID" value="KAK9323998.1"/>
    <property type="molecule type" value="Genomic_DNA"/>
</dbReference>